<accession>A0A815S778</accession>
<evidence type="ECO:0000256" key="1">
    <source>
        <dbReference type="SAM" id="MobiDB-lite"/>
    </source>
</evidence>
<sequence length="304" mass="34594">MNSTTNFTASNILITDNTIEEIIQILELQDTEEKEQITNDVLKNGRQALVKYEHILIPEIYSAEISKSIDNQSAIVPTLIQGTRLSELIKQHVYQRWKTACLNEPKIWKFIANMKDGNSEHFESVLQHTADYGSTYTKSSSILAVVLQILFHGIDDECLTKNLWNSVTNKGLRGCTDFTQYISEDDLREQLDDCDSPLFLALRMYYYEQISELFKRHKIPDTKVLYKLSADNFARMGWLNGIESVKHKIPPVKYEALLKAIAAMIDSSIEVPELRSTSAPIPTSASNLLMSNRDNTSLSNTRHS</sequence>
<keyword evidence="4" id="KW-1185">Reference proteome</keyword>
<feature type="region of interest" description="Disordered" evidence="1">
    <location>
        <begin position="285"/>
        <end position="304"/>
    </location>
</feature>
<reference evidence="2" key="1">
    <citation type="submission" date="2021-02" db="EMBL/GenBank/DDBJ databases">
        <authorList>
            <person name="Nowell W R."/>
        </authorList>
    </citation>
    <scope>NUCLEOTIDE SEQUENCE</scope>
</reference>
<dbReference type="Proteomes" id="UP000663829">
    <property type="component" value="Unassembled WGS sequence"/>
</dbReference>
<organism evidence="2 4">
    <name type="scientific">Didymodactylos carnosus</name>
    <dbReference type="NCBI Taxonomy" id="1234261"/>
    <lineage>
        <taxon>Eukaryota</taxon>
        <taxon>Metazoa</taxon>
        <taxon>Spiralia</taxon>
        <taxon>Gnathifera</taxon>
        <taxon>Rotifera</taxon>
        <taxon>Eurotatoria</taxon>
        <taxon>Bdelloidea</taxon>
        <taxon>Philodinida</taxon>
        <taxon>Philodinidae</taxon>
        <taxon>Didymodactylos</taxon>
    </lineage>
</organism>
<feature type="non-terminal residue" evidence="2">
    <location>
        <position position="304"/>
    </location>
</feature>
<dbReference type="EMBL" id="CAJOBC010086861">
    <property type="protein sequence ID" value="CAF4349307.1"/>
    <property type="molecule type" value="Genomic_DNA"/>
</dbReference>
<evidence type="ECO:0000313" key="4">
    <source>
        <dbReference type="Proteomes" id="UP000663829"/>
    </source>
</evidence>
<dbReference type="OrthoDB" id="10096086at2759"/>
<evidence type="ECO:0000313" key="3">
    <source>
        <dbReference type="EMBL" id="CAF4349307.1"/>
    </source>
</evidence>
<proteinExistence type="predicted"/>
<name>A0A815S778_9BILA</name>
<evidence type="ECO:0000313" key="2">
    <source>
        <dbReference type="EMBL" id="CAF1485179.1"/>
    </source>
</evidence>
<comment type="caution">
    <text evidence="2">The sequence shown here is derived from an EMBL/GenBank/DDBJ whole genome shotgun (WGS) entry which is preliminary data.</text>
</comment>
<dbReference type="AlphaFoldDB" id="A0A815S778"/>
<dbReference type="EMBL" id="CAJNOQ010021378">
    <property type="protein sequence ID" value="CAF1485179.1"/>
    <property type="molecule type" value="Genomic_DNA"/>
</dbReference>
<gene>
    <name evidence="2" type="ORF">GPM918_LOCUS36008</name>
    <name evidence="3" type="ORF">SRO942_LOCUS36732</name>
</gene>
<dbReference type="Proteomes" id="UP000681722">
    <property type="component" value="Unassembled WGS sequence"/>
</dbReference>
<protein>
    <submittedName>
        <fullName evidence="2">Uncharacterized protein</fullName>
    </submittedName>
</protein>